<dbReference type="GO" id="GO:0015074">
    <property type="term" value="P:DNA integration"/>
    <property type="evidence" value="ECO:0007669"/>
    <property type="project" value="UniProtKB-KW"/>
</dbReference>
<dbReference type="RefSeq" id="WP_008041241.1">
    <property type="nucleotide sequence ID" value="NZ_AAOE01000038.1"/>
</dbReference>
<dbReference type="Pfam" id="PF00589">
    <property type="entry name" value="Phage_integrase"/>
    <property type="match status" value="1"/>
</dbReference>
<dbReference type="GO" id="GO:0003677">
    <property type="term" value="F:DNA binding"/>
    <property type="evidence" value="ECO:0007669"/>
    <property type="project" value="InterPro"/>
</dbReference>
<dbReference type="OrthoDB" id="7064909at2"/>
<dbReference type="EMBL" id="AAOE01000038">
    <property type="protein sequence ID" value="EAR07590.1"/>
    <property type="molecule type" value="Genomic_DNA"/>
</dbReference>
<dbReference type="PANTHER" id="PTHR30349:SF90">
    <property type="entry name" value="TYROSINE RECOMBINASE XERD"/>
    <property type="match status" value="1"/>
</dbReference>
<dbReference type="AlphaFoldDB" id="A4BJY9"/>
<dbReference type="InterPro" id="IPR013762">
    <property type="entry name" value="Integrase-like_cat_sf"/>
</dbReference>
<reference evidence="4 5" key="1">
    <citation type="submission" date="2006-02" db="EMBL/GenBank/DDBJ databases">
        <authorList>
            <person name="Pinhassi J."/>
            <person name="Pedros-Alio C."/>
            <person name="Ferriera S."/>
            <person name="Johnson J."/>
            <person name="Kravitz S."/>
            <person name="Halpern A."/>
            <person name="Remington K."/>
            <person name="Beeson K."/>
            <person name="Tran B."/>
            <person name="Rogers Y.-H."/>
            <person name="Friedman R."/>
            <person name="Venter J.C."/>
        </authorList>
    </citation>
    <scope>NUCLEOTIDE SEQUENCE [LARGE SCALE GENOMIC DNA]</scope>
    <source>
        <strain evidence="4 5">MED297</strain>
    </source>
</reference>
<dbReference type="CDD" id="cd00397">
    <property type="entry name" value="DNA_BRE_C"/>
    <property type="match status" value="1"/>
</dbReference>
<feature type="domain" description="Tyr recombinase" evidence="3">
    <location>
        <begin position="62"/>
        <end position="259"/>
    </location>
</feature>
<evidence type="ECO:0000259" key="3">
    <source>
        <dbReference type="PROSITE" id="PS51898"/>
    </source>
</evidence>
<dbReference type="InterPro" id="IPR050090">
    <property type="entry name" value="Tyrosine_recombinase_XerCD"/>
</dbReference>
<evidence type="ECO:0000313" key="5">
    <source>
        <dbReference type="Proteomes" id="UP000005953"/>
    </source>
</evidence>
<dbReference type="Gene3D" id="1.10.443.10">
    <property type="entry name" value="Intergrase catalytic core"/>
    <property type="match status" value="1"/>
</dbReference>
<organism evidence="4 5">
    <name type="scientific">Reinekea blandensis MED297</name>
    <dbReference type="NCBI Taxonomy" id="314283"/>
    <lineage>
        <taxon>Bacteria</taxon>
        <taxon>Pseudomonadati</taxon>
        <taxon>Pseudomonadota</taxon>
        <taxon>Gammaproteobacteria</taxon>
        <taxon>Oceanospirillales</taxon>
        <taxon>Saccharospirillaceae</taxon>
        <taxon>Reinekea</taxon>
    </lineage>
</organism>
<dbReference type="PANTHER" id="PTHR30349">
    <property type="entry name" value="PHAGE INTEGRASE-RELATED"/>
    <property type="match status" value="1"/>
</dbReference>
<dbReference type="STRING" id="314283.MED297_00175"/>
<dbReference type="PROSITE" id="PS51898">
    <property type="entry name" value="TYR_RECOMBINASE"/>
    <property type="match status" value="1"/>
</dbReference>
<evidence type="ECO:0000256" key="1">
    <source>
        <dbReference type="ARBA" id="ARBA00022908"/>
    </source>
</evidence>
<keyword evidence="2" id="KW-0233">DNA recombination</keyword>
<evidence type="ECO:0000313" key="4">
    <source>
        <dbReference type="EMBL" id="EAR07590.1"/>
    </source>
</evidence>
<proteinExistence type="predicted"/>
<dbReference type="InterPro" id="IPR011010">
    <property type="entry name" value="DNA_brk_join_enz"/>
</dbReference>
<keyword evidence="5" id="KW-1185">Reference proteome</keyword>
<dbReference type="InterPro" id="IPR002104">
    <property type="entry name" value="Integrase_catalytic"/>
</dbReference>
<comment type="caution">
    <text evidence="4">The sequence shown here is derived from an EMBL/GenBank/DDBJ whole genome shotgun (WGS) entry which is preliminary data.</text>
</comment>
<dbReference type="HOGENOM" id="CLU_070567_0_1_6"/>
<gene>
    <name evidence="4" type="ORF">MED297_00175</name>
</gene>
<sequence length="262" mass="29827">MSFRDPDTPDIFTGQLPAEMPSPSALATGDLNALVTTIPQQEIVIDWARFLKLRPWVLQHDPELSYLLLPEMTQLIESARTEQMRVLFATLWVTGGRISEVLAMTPAHCINDDHLGQGIALPTLKKRNGQPYRLVPVVDPHYWAMLKRFLGEHRGGQHAPIFQSRTKTTDAKRAKPKALTSRTVQRWTDDAMERLREHYNPGLRVTPHTFRHSFAVNALLHGRDIQVISGWLGHASVRETERYLKVLSLDTGHLMQGVQYFI</sequence>
<protein>
    <submittedName>
        <fullName evidence="4">Resolvase</fullName>
    </submittedName>
</protein>
<dbReference type="SUPFAM" id="SSF56349">
    <property type="entry name" value="DNA breaking-rejoining enzymes"/>
    <property type="match status" value="1"/>
</dbReference>
<dbReference type="Proteomes" id="UP000005953">
    <property type="component" value="Unassembled WGS sequence"/>
</dbReference>
<keyword evidence="1" id="KW-0229">DNA integration</keyword>
<accession>A4BJY9</accession>
<evidence type="ECO:0000256" key="2">
    <source>
        <dbReference type="ARBA" id="ARBA00023172"/>
    </source>
</evidence>
<dbReference type="GO" id="GO:0006310">
    <property type="term" value="P:DNA recombination"/>
    <property type="evidence" value="ECO:0007669"/>
    <property type="project" value="UniProtKB-KW"/>
</dbReference>
<name>A4BJY9_9GAMM</name>